<evidence type="ECO:0008006" key="3">
    <source>
        <dbReference type="Google" id="ProtNLM"/>
    </source>
</evidence>
<dbReference type="SUPFAM" id="SSF50630">
    <property type="entry name" value="Acid proteases"/>
    <property type="match status" value="1"/>
</dbReference>
<gene>
    <name evidence="1" type="ORF">AVEN_237574_1</name>
</gene>
<keyword evidence="2" id="KW-1185">Reference proteome</keyword>
<dbReference type="EMBL" id="BGPR01050957">
    <property type="protein sequence ID" value="GBO27926.1"/>
    <property type="molecule type" value="Genomic_DNA"/>
</dbReference>
<dbReference type="InterPro" id="IPR021109">
    <property type="entry name" value="Peptidase_aspartic_dom_sf"/>
</dbReference>
<dbReference type="Proteomes" id="UP000499080">
    <property type="component" value="Unassembled WGS sequence"/>
</dbReference>
<dbReference type="OrthoDB" id="2286242at2759"/>
<evidence type="ECO:0000313" key="1">
    <source>
        <dbReference type="EMBL" id="GBO27926.1"/>
    </source>
</evidence>
<name>A0A4Y2VUH0_ARAVE</name>
<dbReference type="Gene3D" id="2.40.70.10">
    <property type="entry name" value="Acid Proteases"/>
    <property type="match status" value="1"/>
</dbReference>
<comment type="caution">
    <text evidence="1">The sequence shown here is derived from an EMBL/GenBank/DDBJ whole genome shotgun (WGS) entry which is preliminary data.</text>
</comment>
<dbReference type="AlphaFoldDB" id="A0A4Y2VUH0"/>
<reference evidence="1 2" key="1">
    <citation type="journal article" date="2019" name="Sci. Rep.">
        <title>Orb-weaving spider Araneus ventricosus genome elucidates the spidroin gene catalogue.</title>
        <authorList>
            <person name="Kono N."/>
            <person name="Nakamura H."/>
            <person name="Ohtoshi R."/>
            <person name="Moran D.A.P."/>
            <person name="Shinohara A."/>
            <person name="Yoshida Y."/>
            <person name="Fujiwara M."/>
            <person name="Mori M."/>
            <person name="Tomita M."/>
            <person name="Arakawa K."/>
        </authorList>
    </citation>
    <scope>NUCLEOTIDE SEQUENCE [LARGE SCALE GENOMIC DNA]</scope>
</reference>
<evidence type="ECO:0000313" key="2">
    <source>
        <dbReference type="Proteomes" id="UP000499080"/>
    </source>
</evidence>
<protein>
    <recommendedName>
        <fullName evidence="3">Peptidase A2 domain-containing protein</fullName>
    </recommendedName>
</protein>
<proteinExistence type="predicted"/>
<organism evidence="1 2">
    <name type="scientific">Araneus ventricosus</name>
    <name type="common">Orbweaver spider</name>
    <name type="synonym">Epeira ventricosa</name>
    <dbReference type="NCBI Taxonomy" id="182803"/>
    <lineage>
        <taxon>Eukaryota</taxon>
        <taxon>Metazoa</taxon>
        <taxon>Ecdysozoa</taxon>
        <taxon>Arthropoda</taxon>
        <taxon>Chelicerata</taxon>
        <taxon>Arachnida</taxon>
        <taxon>Araneae</taxon>
        <taxon>Araneomorphae</taxon>
        <taxon>Entelegynae</taxon>
        <taxon>Araneoidea</taxon>
        <taxon>Araneidae</taxon>
        <taxon>Araneus</taxon>
    </lineage>
</organism>
<accession>A0A4Y2VUH0</accession>
<sequence length="225" mass="25271">MAALHINPPENFTFSKPSNWSKWKIRLERYRIASGLSAKTGNEQKRYCEVSYLGVVQLESKNKTNINWTVTVQVNHKNIKFKIDSGADHTVLPANVFENVLQNAKLEPRDKILCGPDKNQLKTLRKFRAIIEYKGKNCIEEIYVIASLQMCLLGKPALSSLGLFLNLSSICQASAVDPKVIFPDHFIGLGIMEGFYSIKLKPGAIPFAITSPRCVPFPFLKQTEA</sequence>